<accession>A0ACD0P283</accession>
<keyword evidence="2" id="KW-1185">Reference proteome</keyword>
<dbReference type="Proteomes" id="UP000245626">
    <property type="component" value="Unassembled WGS sequence"/>
</dbReference>
<protein>
    <submittedName>
        <fullName evidence="1">Uncharacterized protein</fullName>
    </submittedName>
</protein>
<sequence>MGSAKPVPSPSAPAESAPDPNQLTQHSLRILHQFLSLVDPHSASLLPSTEDDSSASHGGPAKFAREIPISEWNILYQSTSPAKSSANTPSSSLPPFTPSITVRSHPDPNRHLFSVQSIIPGVNARQFWSLMASSENRRLWDSTVEEGGVKRWVAKELLERQCPSSDSPVNFKKDVEGTPAAAMAQAMASRVELLRFGSIFMVAKPRDMVLLSVDARLPPTPDSTHASADPTQAPLRLISASQSIVDSSLPPKKGYTRFQLNCGGFMVEDLGDDGVDCDGQGLAGSKSPRKDSLRQKGLNALRRRKSNSSHSESPSKRGIMSGGGSGFRKLKDPRGPALMVTQVSDLGEMAAWVPSSVIKMVASSLVPRSIASIAKVAKGMGVPRAVTSDAARSEIRTREGKKDWDAMEKLGSSGGLWHSHRCLPNMVGQGALSKASEPGLGADEEDSVKREELESLAEVGTRTGLSDAEGASHSQPKAANIKDDQVEKDASMMEKDASMQELSISPATLPAFSSNFKNLLLQPTEPRLLASSISADSVPPPSPGVSSESEAGIEDQMSSTSSLSTSSGPFKGRKQDLSISLSPSEGGTDTIPGSMISSDVDLAARDPIRRAAAVRSGIADLAGLYGLTSEHLRRATLHLAEQDEKNGGDARGNGGAKAIATEVQEGSREEGDGEVVALPDRATPNQPFSPLPAKRTSSLINSSQSNHNRGLSSDSYKSSKKPSHHKRFGTLSGHEEARELDRRLNRMSLAIVAEMERRQEARKEKAEEATHAQPEIHLPPSDDPPDEVSLEGPYRKEPREETKDIIDLLAEALSHEVRPPSLESASDLGEGVSRSAVGFDEQLEETREQATLRKAQRLSAMLLAGSDALAMALAPGARETLSLGFDGLSTPSEGSEPQTPIDTSLTQSQGSDYGEGEDAFSSGSLPPALSSRVGLGMHASASTSSLSLLAYGHSSRGRSPSVSASSASGAPAAPTTTSTHVFAASMSSSMISSSSSFNSSSSSQVSPKNPLGRTEGATERLMALRKASGSGRFVPSSSKAGHRFGEGESVVPRRSGPSWGQLPYTLVLGMVSLAWTSSTSSKPSSTEGIPTAQPTATVMATSPVLSNQTSSSSLAPASSSSQPRSPKIPSKGSAPRKKSRENYKYENNAKLHPFPGSLGYKGAKELKLPALKTVDWGDDDGLEEEEESEGGSGKGGLKVASG</sequence>
<name>A0ACD0P283_9BASI</name>
<dbReference type="EMBL" id="KZ819793">
    <property type="protein sequence ID" value="PWN52166.1"/>
    <property type="molecule type" value="Genomic_DNA"/>
</dbReference>
<proteinExistence type="predicted"/>
<organism evidence="1 2">
    <name type="scientific">Violaceomyces palustris</name>
    <dbReference type="NCBI Taxonomy" id="1673888"/>
    <lineage>
        <taxon>Eukaryota</taxon>
        <taxon>Fungi</taxon>
        <taxon>Dikarya</taxon>
        <taxon>Basidiomycota</taxon>
        <taxon>Ustilaginomycotina</taxon>
        <taxon>Ustilaginomycetes</taxon>
        <taxon>Violaceomycetales</taxon>
        <taxon>Violaceomycetaceae</taxon>
        <taxon>Violaceomyces</taxon>
    </lineage>
</organism>
<reference evidence="1 2" key="1">
    <citation type="journal article" date="2018" name="Mol. Biol. Evol.">
        <title>Broad Genomic Sampling Reveals a Smut Pathogenic Ancestry of the Fungal Clade Ustilaginomycotina.</title>
        <authorList>
            <person name="Kijpornyongpan T."/>
            <person name="Mondo S.J."/>
            <person name="Barry K."/>
            <person name="Sandor L."/>
            <person name="Lee J."/>
            <person name="Lipzen A."/>
            <person name="Pangilinan J."/>
            <person name="LaButti K."/>
            <person name="Hainaut M."/>
            <person name="Henrissat B."/>
            <person name="Grigoriev I.V."/>
            <person name="Spatafora J.W."/>
            <person name="Aime M.C."/>
        </authorList>
    </citation>
    <scope>NUCLEOTIDE SEQUENCE [LARGE SCALE GENOMIC DNA]</scope>
    <source>
        <strain evidence="1 2">SA 807</strain>
    </source>
</reference>
<evidence type="ECO:0000313" key="1">
    <source>
        <dbReference type="EMBL" id="PWN52166.1"/>
    </source>
</evidence>
<evidence type="ECO:0000313" key="2">
    <source>
        <dbReference type="Proteomes" id="UP000245626"/>
    </source>
</evidence>
<gene>
    <name evidence="1" type="ORF">IE53DRAFT_385433</name>
</gene>